<dbReference type="AlphaFoldDB" id="A0A9Q1GQS0"/>
<gene>
    <name evidence="2" type="ORF">Cgig2_028490</name>
</gene>
<feature type="compositionally biased region" description="Polar residues" evidence="1">
    <location>
        <begin position="142"/>
        <end position="152"/>
    </location>
</feature>
<dbReference type="EMBL" id="JAKOGI010001914">
    <property type="protein sequence ID" value="KAJ8423631.1"/>
    <property type="molecule type" value="Genomic_DNA"/>
</dbReference>
<sequence length="307" mass="32993">MNLGMGRGLSSSLRLSSTVGSPKGFRTGFPSFQLGTSPQPDSRRRKGKAYFQHFSFDFFSMAITKPNLFLKQHHLKSPLRAAWYTAIYLAGGSFTVASGSGITKEYSAGKRYYFSRADLFSLGQGSDSPGRPCGSEHVGAPGNSNPSATISVTGGVRPFRLGTEPPGPNDDSGEELVKAPSADELLEECPGVELGRPPRPSGWIEEELNEDYLMCPRPVACPVTGCMELRLCHPVNLEVGHIVSYDDLPRVHHLHLGAKNAGGGGILAARPRGSAQLKKRNDIGNLFWLPILILSGDAGHHPTINKG</sequence>
<comment type="caution">
    <text evidence="2">The sequence shown here is derived from an EMBL/GenBank/DDBJ whole genome shotgun (WGS) entry which is preliminary data.</text>
</comment>
<evidence type="ECO:0000313" key="3">
    <source>
        <dbReference type="Proteomes" id="UP001153076"/>
    </source>
</evidence>
<name>A0A9Q1GQS0_9CARY</name>
<evidence type="ECO:0000256" key="1">
    <source>
        <dbReference type="SAM" id="MobiDB-lite"/>
    </source>
</evidence>
<dbReference type="Proteomes" id="UP001153076">
    <property type="component" value="Unassembled WGS sequence"/>
</dbReference>
<proteinExistence type="predicted"/>
<evidence type="ECO:0000313" key="2">
    <source>
        <dbReference type="EMBL" id="KAJ8423631.1"/>
    </source>
</evidence>
<reference evidence="2" key="1">
    <citation type="submission" date="2022-04" db="EMBL/GenBank/DDBJ databases">
        <title>Carnegiea gigantea Genome sequencing and assembly v2.</title>
        <authorList>
            <person name="Copetti D."/>
            <person name="Sanderson M.J."/>
            <person name="Burquez A."/>
            <person name="Wojciechowski M.F."/>
        </authorList>
    </citation>
    <scope>NUCLEOTIDE SEQUENCE</scope>
    <source>
        <strain evidence="2">SGP5-SGP5p</strain>
        <tissue evidence="2">Aerial part</tissue>
    </source>
</reference>
<accession>A0A9Q1GQS0</accession>
<organism evidence="2 3">
    <name type="scientific">Carnegiea gigantea</name>
    <dbReference type="NCBI Taxonomy" id="171969"/>
    <lineage>
        <taxon>Eukaryota</taxon>
        <taxon>Viridiplantae</taxon>
        <taxon>Streptophyta</taxon>
        <taxon>Embryophyta</taxon>
        <taxon>Tracheophyta</taxon>
        <taxon>Spermatophyta</taxon>
        <taxon>Magnoliopsida</taxon>
        <taxon>eudicotyledons</taxon>
        <taxon>Gunneridae</taxon>
        <taxon>Pentapetalae</taxon>
        <taxon>Caryophyllales</taxon>
        <taxon>Cactineae</taxon>
        <taxon>Cactaceae</taxon>
        <taxon>Cactoideae</taxon>
        <taxon>Echinocereeae</taxon>
        <taxon>Carnegiea</taxon>
    </lineage>
</organism>
<feature type="region of interest" description="Disordered" evidence="1">
    <location>
        <begin position="125"/>
        <end position="176"/>
    </location>
</feature>
<feature type="compositionally biased region" description="Low complexity" evidence="1">
    <location>
        <begin position="1"/>
        <end position="21"/>
    </location>
</feature>
<feature type="region of interest" description="Disordered" evidence="1">
    <location>
        <begin position="1"/>
        <end position="44"/>
    </location>
</feature>
<protein>
    <submittedName>
        <fullName evidence="2">Uncharacterized protein</fullName>
    </submittedName>
</protein>
<keyword evidence="3" id="KW-1185">Reference proteome</keyword>